<protein>
    <submittedName>
        <fullName evidence="1">Uncharacterized protein</fullName>
    </submittedName>
</protein>
<sequence>MSINVLEDGAIKSCDENNVTTTFRLRDECKISTQLGRRYDGKVTKVKETSLVINGRVLLFSDIKTLELA</sequence>
<dbReference type="AlphaFoldDB" id="A0A1G6BKY3"/>
<keyword evidence="2" id="KW-1185">Reference proteome</keyword>
<organism evidence="1 2">
    <name type="scientific">Eubacterium oxidoreducens</name>
    <dbReference type="NCBI Taxonomy" id="1732"/>
    <lineage>
        <taxon>Bacteria</taxon>
        <taxon>Bacillati</taxon>
        <taxon>Bacillota</taxon>
        <taxon>Clostridia</taxon>
        <taxon>Eubacteriales</taxon>
        <taxon>Eubacteriaceae</taxon>
        <taxon>Eubacterium</taxon>
    </lineage>
</organism>
<dbReference type="RefSeq" id="WP_090173822.1">
    <property type="nucleotide sequence ID" value="NZ_FMXR01000011.1"/>
</dbReference>
<dbReference type="EMBL" id="FMXR01000011">
    <property type="protein sequence ID" value="SDB21237.1"/>
    <property type="molecule type" value="Genomic_DNA"/>
</dbReference>
<name>A0A1G6BKY3_EUBOX</name>
<accession>A0A1G6BKY3</accession>
<proteinExistence type="predicted"/>
<dbReference type="Proteomes" id="UP000199228">
    <property type="component" value="Unassembled WGS sequence"/>
</dbReference>
<evidence type="ECO:0000313" key="2">
    <source>
        <dbReference type="Proteomes" id="UP000199228"/>
    </source>
</evidence>
<gene>
    <name evidence="1" type="ORF">SAMN02910417_01583</name>
</gene>
<evidence type="ECO:0000313" key="1">
    <source>
        <dbReference type="EMBL" id="SDB21237.1"/>
    </source>
</evidence>
<dbReference type="STRING" id="1732.SAMN02910417_01583"/>
<reference evidence="1 2" key="1">
    <citation type="submission" date="2016-10" db="EMBL/GenBank/DDBJ databases">
        <authorList>
            <person name="de Groot N.N."/>
        </authorList>
    </citation>
    <scope>NUCLEOTIDE SEQUENCE [LARGE SCALE GENOMIC DNA]</scope>
    <source>
        <strain evidence="1 2">DSM 3217</strain>
    </source>
</reference>